<organism evidence="1">
    <name type="scientific">Mesocestoides corti</name>
    <name type="common">Flatworm</name>
    <dbReference type="NCBI Taxonomy" id="53468"/>
    <lineage>
        <taxon>Eukaryota</taxon>
        <taxon>Metazoa</taxon>
        <taxon>Spiralia</taxon>
        <taxon>Lophotrochozoa</taxon>
        <taxon>Platyhelminthes</taxon>
        <taxon>Cestoda</taxon>
        <taxon>Eucestoda</taxon>
        <taxon>Cyclophyllidea</taxon>
        <taxon>Mesocestoididae</taxon>
        <taxon>Mesocestoides</taxon>
    </lineage>
</organism>
<sequence>MVPPPGIRKSPCRWTGISTLFLFLLAFLLSSLFTFVYSDNSLICMPFVKEPNIYHYPSSTYYQSGVHVDAKWILFLKNTLFKSTVRT</sequence>
<name>A0A5K3F839_MESCO</name>
<proteinExistence type="predicted"/>
<accession>A0A5K3F839</accession>
<reference evidence="1" key="1">
    <citation type="submission" date="2019-11" db="UniProtKB">
        <authorList>
            <consortium name="WormBaseParasite"/>
        </authorList>
    </citation>
    <scope>IDENTIFICATION</scope>
</reference>
<protein>
    <submittedName>
        <fullName evidence="1">Ovule protein</fullName>
    </submittedName>
</protein>
<dbReference type="AlphaFoldDB" id="A0A5K3F839"/>
<dbReference type="WBParaSite" id="MCU_005486-RC">
    <property type="protein sequence ID" value="MCU_005486-RC"/>
    <property type="gene ID" value="MCU_005486"/>
</dbReference>
<evidence type="ECO:0000313" key="1">
    <source>
        <dbReference type="WBParaSite" id="MCU_005486-RC"/>
    </source>
</evidence>